<dbReference type="AlphaFoldDB" id="A0AAD2AEN5"/>
<evidence type="ECO:0000313" key="3">
    <source>
        <dbReference type="Proteomes" id="UP000834106"/>
    </source>
</evidence>
<reference evidence="2" key="1">
    <citation type="submission" date="2023-05" db="EMBL/GenBank/DDBJ databases">
        <authorList>
            <person name="Huff M."/>
        </authorList>
    </citation>
    <scope>NUCLEOTIDE SEQUENCE</scope>
</reference>
<proteinExistence type="inferred from homology"/>
<dbReference type="Proteomes" id="UP000834106">
    <property type="component" value="Chromosome 20"/>
</dbReference>
<gene>
    <name evidence="2" type="ORF">FPE_LOCUS31345</name>
</gene>
<dbReference type="EMBL" id="OU503055">
    <property type="protein sequence ID" value="CAI9783915.1"/>
    <property type="molecule type" value="Genomic_DNA"/>
</dbReference>
<sequence length="203" mass="22438">MEGSRGGLSLLFSLNKAEMEDDNFELQEEDVWSNYKPKEEQDSGSNSNLKKNLNFSFDLALATPLAWSIPIVPRIILKANNGGGDGHDGGRHETTRTKVVAPRTLAPIPIPDLSKDHPLNPNKELFEAKCDIERAFIASKKQVGYFNGDGGELIPPHIILARRGALNQCISHSMLEGIGRTLKGRDLTDTRNSIFRLTGFIEN</sequence>
<accession>A0AAD2AEN5</accession>
<evidence type="ECO:0000313" key="2">
    <source>
        <dbReference type="EMBL" id="CAI9783915.1"/>
    </source>
</evidence>
<dbReference type="InterPro" id="IPR007608">
    <property type="entry name" value="Senescence_reg_S40"/>
</dbReference>
<dbReference type="Pfam" id="PF04520">
    <property type="entry name" value="Senescence_reg"/>
    <property type="match status" value="1"/>
</dbReference>
<dbReference type="PANTHER" id="PTHR33083:SF123">
    <property type="entry name" value="EXPRESSED PROTEIN"/>
    <property type="match status" value="1"/>
</dbReference>
<organism evidence="2 3">
    <name type="scientific">Fraxinus pennsylvanica</name>
    <dbReference type="NCBI Taxonomy" id="56036"/>
    <lineage>
        <taxon>Eukaryota</taxon>
        <taxon>Viridiplantae</taxon>
        <taxon>Streptophyta</taxon>
        <taxon>Embryophyta</taxon>
        <taxon>Tracheophyta</taxon>
        <taxon>Spermatophyta</taxon>
        <taxon>Magnoliopsida</taxon>
        <taxon>eudicotyledons</taxon>
        <taxon>Gunneridae</taxon>
        <taxon>Pentapetalae</taxon>
        <taxon>asterids</taxon>
        <taxon>lamiids</taxon>
        <taxon>Lamiales</taxon>
        <taxon>Oleaceae</taxon>
        <taxon>Oleeae</taxon>
        <taxon>Fraxinus</taxon>
    </lineage>
</organism>
<comment type="similarity">
    <text evidence="1">Belongs to the senescence regulator S40 family.</text>
</comment>
<keyword evidence="3" id="KW-1185">Reference proteome</keyword>
<name>A0AAD2AEN5_9LAMI</name>
<dbReference type="GO" id="GO:0010150">
    <property type="term" value="P:leaf senescence"/>
    <property type="evidence" value="ECO:0007669"/>
    <property type="project" value="UniProtKB-ARBA"/>
</dbReference>
<evidence type="ECO:0000256" key="1">
    <source>
        <dbReference type="ARBA" id="ARBA00034773"/>
    </source>
</evidence>
<dbReference type="PANTHER" id="PTHR33083">
    <property type="entry name" value="EXPRESSED PROTEIN"/>
    <property type="match status" value="1"/>
</dbReference>
<protein>
    <submittedName>
        <fullName evidence="2">Uncharacterized protein</fullName>
    </submittedName>
</protein>